<sequence>MKILTPVDGSDASVNALKKSIEIAGKYGFSIKLIHVVDVTKMLSLQRNMRMWSQVDGSILAGQDVQDNYKDIALENARALMDSVTSDLDFSGIEVEKQIVFGEPYMKILETAESEGFDLIIMGNRGFSGIKRFFLGSVSQRVISEAKCPVLIIHSDITEE</sequence>
<protein>
    <submittedName>
        <fullName evidence="3">Nucleotide-binding universal stress protein, UspA family</fullName>
    </submittedName>
</protein>
<reference evidence="3 4" key="1">
    <citation type="submission" date="2016-11" db="EMBL/GenBank/DDBJ databases">
        <authorList>
            <person name="Jaros S."/>
            <person name="Januszkiewicz K."/>
            <person name="Wedrychowicz H."/>
        </authorList>
    </citation>
    <scope>NUCLEOTIDE SEQUENCE [LARGE SCALE GENOMIC DNA]</scope>
    <source>
        <strain evidence="3 4">DSM 15970</strain>
    </source>
</reference>
<keyword evidence="4" id="KW-1185">Reference proteome</keyword>
<organism evidence="3 4">
    <name type="scientific">Parasporobacterium paucivorans DSM 15970</name>
    <dbReference type="NCBI Taxonomy" id="1122934"/>
    <lineage>
        <taxon>Bacteria</taxon>
        <taxon>Bacillati</taxon>
        <taxon>Bacillota</taxon>
        <taxon>Clostridia</taxon>
        <taxon>Lachnospirales</taxon>
        <taxon>Lachnospiraceae</taxon>
        <taxon>Parasporobacterium</taxon>
    </lineage>
</organism>
<dbReference type="PANTHER" id="PTHR46268">
    <property type="entry name" value="STRESS RESPONSE PROTEIN NHAX"/>
    <property type="match status" value="1"/>
</dbReference>
<evidence type="ECO:0000313" key="3">
    <source>
        <dbReference type="EMBL" id="SHJ58584.1"/>
    </source>
</evidence>
<comment type="similarity">
    <text evidence="1">Belongs to the universal stress protein A family.</text>
</comment>
<evidence type="ECO:0000256" key="1">
    <source>
        <dbReference type="ARBA" id="ARBA00008791"/>
    </source>
</evidence>
<dbReference type="PANTHER" id="PTHR46268:SF6">
    <property type="entry name" value="UNIVERSAL STRESS PROTEIN UP12"/>
    <property type="match status" value="1"/>
</dbReference>
<gene>
    <name evidence="3" type="ORF">SAMN02745691_02197</name>
</gene>
<dbReference type="OrthoDB" id="9794782at2"/>
<dbReference type="RefSeq" id="WP_073994453.1">
    <property type="nucleotide sequence ID" value="NZ_FQYT01000027.1"/>
</dbReference>
<proteinExistence type="inferred from homology"/>
<dbReference type="SUPFAM" id="SSF52402">
    <property type="entry name" value="Adenine nucleotide alpha hydrolases-like"/>
    <property type="match status" value="1"/>
</dbReference>
<dbReference type="InterPro" id="IPR006016">
    <property type="entry name" value="UspA"/>
</dbReference>
<dbReference type="STRING" id="1122934.SAMN02745691_02197"/>
<dbReference type="Proteomes" id="UP000184342">
    <property type="component" value="Unassembled WGS sequence"/>
</dbReference>
<dbReference type="CDD" id="cd00293">
    <property type="entry name" value="USP-like"/>
    <property type="match status" value="1"/>
</dbReference>
<dbReference type="InterPro" id="IPR014729">
    <property type="entry name" value="Rossmann-like_a/b/a_fold"/>
</dbReference>
<name>A0A1M6KI54_9FIRM</name>
<dbReference type="Gene3D" id="3.40.50.620">
    <property type="entry name" value="HUPs"/>
    <property type="match status" value="1"/>
</dbReference>
<feature type="domain" description="UspA" evidence="2">
    <location>
        <begin position="2"/>
        <end position="154"/>
    </location>
</feature>
<evidence type="ECO:0000313" key="4">
    <source>
        <dbReference type="Proteomes" id="UP000184342"/>
    </source>
</evidence>
<dbReference type="InterPro" id="IPR006015">
    <property type="entry name" value="Universal_stress_UspA"/>
</dbReference>
<dbReference type="PRINTS" id="PR01438">
    <property type="entry name" value="UNVRSLSTRESS"/>
</dbReference>
<dbReference type="Pfam" id="PF00582">
    <property type="entry name" value="Usp"/>
    <property type="match status" value="1"/>
</dbReference>
<dbReference type="EMBL" id="FQYT01000027">
    <property type="protein sequence ID" value="SHJ58584.1"/>
    <property type="molecule type" value="Genomic_DNA"/>
</dbReference>
<dbReference type="AlphaFoldDB" id="A0A1M6KI54"/>
<accession>A0A1M6KI54</accession>
<evidence type="ECO:0000259" key="2">
    <source>
        <dbReference type="Pfam" id="PF00582"/>
    </source>
</evidence>